<evidence type="ECO:0000313" key="2">
    <source>
        <dbReference type="Proteomes" id="UP001150581"/>
    </source>
</evidence>
<reference evidence="1" key="1">
    <citation type="submission" date="2022-07" db="EMBL/GenBank/DDBJ databases">
        <title>Phylogenomic reconstructions and comparative analyses of Kickxellomycotina fungi.</title>
        <authorList>
            <person name="Reynolds N.K."/>
            <person name="Stajich J.E."/>
            <person name="Barry K."/>
            <person name="Grigoriev I.V."/>
            <person name="Crous P."/>
            <person name="Smith M.E."/>
        </authorList>
    </citation>
    <scope>NUCLEOTIDE SEQUENCE</scope>
    <source>
        <strain evidence="1">Benny 63K</strain>
    </source>
</reference>
<proteinExistence type="predicted"/>
<accession>A0ACC1IVF4</accession>
<protein>
    <submittedName>
        <fullName evidence="1">Uncharacterized protein</fullName>
    </submittedName>
</protein>
<name>A0ACC1IVF4_9FUNG</name>
<sequence>MVRLSIRSIAVMAFAVLAAALPTVDVANRPAVSVAPIAMATVPAMQASIVAADNIQLAAADARRQEITPMYLPQQPAVADAPKGVSDLSKMRPMVSCSESECINGMTPEEQQLFKNQCEQLLLAQQQKNIVNGQSRVAKATPQLKFFQLTVPSQEAKQRVAQDAAARSFPAAAAAHAASTVAARAAAAAASAVTAPAAARAAAIAAAAAATN</sequence>
<comment type="caution">
    <text evidence="1">The sequence shown here is derived from an EMBL/GenBank/DDBJ whole genome shotgun (WGS) entry which is preliminary data.</text>
</comment>
<keyword evidence="2" id="KW-1185">Reference proteome</keyword>
<dbReference type="EMBL" id="JANBPG010000021">
    <property type="protein sequence ID" value="KAJ1901624.1"/>
    <property type="molecule type" value="Genomic_DNA"/>
</dbReference>
<organism evidence="1 2">
    <name type="scientific">Kickxella alabastrina</name>
    <dbReference type="NCBI Taxonomy" id="61397"/>
    <lineage>
        <taxon>Eukaryota</taxon>
        <taxon>Fungi</taxon>
        <taxon>Fungi incertae sedis</taxon>
        <taxon>Zoopagomycota</taxon>
        <taxon>Kickxellomycotina</taxon>
        <taxon>Kickxellomycetes</taxon>
        <taxon>Kickxellales</taxon>
        <taxon>Kickxellaceae</taxon>
        <taxon>Kickxella</taxon>
    </lineage>
</organism>
<gene>
    <name evidence="1" type="ORF">LPJ66_000649</name>
</gene>
<evidence type="ECO:0000313" key="1">
    <source>
        <dbReference type="EMBL" id="KAJ1901624.1"/>
    </source>
</evidence>
<dbReference type="Proteomes" id="UP001150581">
    <property type="component" value="Unassembled WGS sequence"/>
</dbReference>